<dbReference type="InterPro" id="IPR010347">
    <property type="entry name" value="Tdp1"/>
</dbReference>
<protein>
    <recommendedName>
        <fullName evidence="5">FHA domain-containing protein</fullName>
    </recommendedName>
</protein>
<evidence type="ECO:0000256" key="3">
    <source>
        <dbReference type="PROSITE-ProRule" id="PRU00182"/>
    </source>
</evidence>
<keyword evidence="7" id="KW-1185">Reference proteome</keyword>
<dbReference type="Pfam" id="PF00498">
    <property type="entry name" value="FHA"/>
    <property type="match status" value="1"/>
</dbReference>
<dbReference type="SMART" id="SM00240">
    <property type="entry name" value="FHA"/>
    <property type="match status" value="1"/>
</dbReference>
<dbReference type="Pfam" id="PF08797">
    <property type="entry name" value="HIRAN"/>
    <property type="match status" value="1"/>
</dbReference>
<evidence type="ECO:0000313" key="6">
    <source>
        <dbReference type="EMBL" id="CAK9270589.1"/>
    </source>
</evidence>
<name>A0ABP0WUR8_9BRYO</name>
<evidence type="ECO:0000256" key="2">
    <source>
        <dbReference type="ARBA" id="ARBA00022801"/>
    </source>
</evidence>
<dbReference type="CDD" id="cd00060">
    <property type="entry name" value="FHA"/>
    <property type="match status" value="1"/>
</dbReference>
<feature type="domain" description="FHA" evidence="5">
    <location>
        <begin position="46"/>
        <end position="99"/>
    </location>
</feature>
<dbReference type="PANTHER" id="PTHR12415:SF3">
    <property type="entry name" value="OS04G0403400 PROTEIN"/>
    <property type="match status" value="1"/>
</dbReference>
<evidence type="ECO:0000256" key="4">
    <source>
        <dbReference type="SAM" id="MobiDB-lite"/>
    </source>
</evidence>
<keyword evidence="1" id="KW-0479">Metal-binding</keyword>
<keyword evidence="2" id="KW-0378">Hydrolase</keyword>
<dbReference type="Gene3D" id="2.60.200.20">
    <property type="match status" value="1"/>
</dbReference>
<feature type="compositionally biased region" description="Basic and acidic residues" evidence="4">
    <location>
        <begin position="94"/>
        <end position="109"/>
    </location>
</feature>
<dbReference type="PROSITE" id="PS50006">
    <property type="entry name" value="FHA_DOMAIN"/>
    <property type="match status" value="1"/>
</dbReference>
<dbReference type="CDD" id="cd09122">
    <property type="entry name" value="PLDc_Tdp1_1"/>
    <property type="match status" value="1"/>
</dbReference>
<dbReference type="InterPro" id="IPR014905">
    <property type="entry name" value="HIRAN"/>
</dbReference>
<dbReference type="Gene3D" id="3.30.70.2330">
    <property type="match status" value="1"/>
</dbReference>
<organism evidence="6 7">
    <name type="scientific">Sphagnum jensenii</name>
    <dbReference type="NCBI Taxonomy" id="128206"/>
    <lineage>
        <taxon>Eukaryota</taxon>
        <taxon>Viridiplantae</taxon>
        <taxon>Streptophyta</taxon>
        <taxon>Embryophyta</taxon>
        <taxon>Bryophyta</taxon>
        <taxon>Sphagnophytina</taxon>
        <taxon>Sphagnopsida</taxon>
        <taxon>Sphagnales</taxon>
        <taxon>Sphagnaceae</taxon>
        <taxon>Sphagnum</taxon>
    </lineage>
</organism>
<proteinExistence type="predicted"/>
<evidence type="ECO:0000259" key="5">
    <source>
        <dbReference type="PROSITE" id="PS50006"/>
    </source>
</evidence>
<dbReference type="Proteomes" id="UP001497444">
    <property type="component" value="Chromosome 3"/>
</dbReference>
<dbReference type="Gene3D" id="3.30.870.10">
    <property type="entry name" value="Endonuclease Chain A"/>
    <property type="match status" value="2"/>
</dbReference>
<dbReference type="PANTHER" id="PTHR12415">
    <property type="entry name" value="TYROSYL-DNA PHOSPHODIESTERASE 1"/>
    <property type="match status" value="1"/>
</dbReference>
<dbReference type="InterPro" id="IPR000253">
    <property type="entry name" value="FHA_dom"/>
</dbReference>
<gene>
    <name evidence="6" type="ORF">CSSPJE1EN1_LOCUS16067</name>
</gene>
<dbReference type="CDD" id="cd09123">
    <property type="entry name" value="PLDc_Tdp1_2"/>
    <property type="match status" value="1"/>
</dbReference>
<dbReference type="PROSITE" id="PS50889">
    <property type="entry name" value="S4"/>
    <property type="match status" value="1"/>
</dbReference>
<accession>A0ABP0WUR8</accession>
<evidence type="ECO:0000256" key="1">
    <source>
        <dbReference type="ARBA" id="ARBA00022723"/>
    </source>
</evidence>
<dbReference type="SUPFAM" id="SSF56024">
    <property type="entry name" value="Phospholipase D/nuclease"/>
    <property type="match status" value="2"/>
</dbReference>
<dbReference type="SUPFAM" id="SSF49879">
    <property type="entry name" value="SMAD/FHA domain"/>
    <property type="match status" value="1"/>
</dbReference>
<reference evidence="6" key="1">
    <citation type="submission" date="2024-02" db="EMBL/GenBank/DDBJ databases">
        <authorList>
            <consortium name="ELIXIR-Norway"/>
            <consortium name="Elixir Norway"/>
        </authorList>
    </citation>
    <scope>NUCLEOTIDE SEQUENCE</scope>
</reference>
<dbReference type="EMBL" id="OZ020098">
    <property type="protein sequence ID" value="CAK9270589.1"/>
    <property type="molecule type" value="Genomic_DNA"/>
</dbReference>
<evidence type="ECO:0000313" key="7">
    <source>
        <dbReference type="Proteomes" id="UP001497444"/>
    </source>
</evidence>
<dbReference type="Pfam" id="PF06087">
    <property type="entry name" value="Tyr-DNA_phospho"/>
    <property type="match status" value="2"/>
</dbReference>
<keyword evidence="3" id="KW-0694">RNA-binding</keyword>
<dbReference type="InterPro" id="IPR008984">
    <property type="entry name" value="SMAD_FHA_dom_sf"/>
</dbReference>
<feature type="region of interest" description="Disordered" evidence="4">
    <location>
        <begin position="1013"/>
        <end position="1032"/>
    </location>
</feature>
<feature type="compositionally biased region" description="Basic residues" evidence="4">
    <location>
        <begin position="110"/>
        <end position="119"/>
    </location>
</feature>
<feature type="compositionally biased region" description="Low complexity" evidence="4">
    <location>
        <begin position="1014"/>
        <end position="1025"/>
    </location>
</feature>
<feature type="region of interest" description="Disordered" evidence="4">
    <location>
        <begin position="94"/>
        <end position="119"/>
    </location>
</feature>
<sequence>MEDEGELENQNGGKRSYSLMALSAPMFFSKDERACQRLELRPGKFYTIGRSRSSCDVIFHDNRVSRQHCQVFLEPGSQKLYLLDGAPSRLRTRAETKRLQESRSDDKTASHHLLKSSSSKRVKSSLNGIFLNGQRVEDGACKVLAPGDEVSLVAYGPCTLSCKPGIKYSIHSEEVAAEEREKASAGTIAVVPHTSIQEEQIIAHKCSIDDSKYSIHGEGLVVKEMEKSSEGTTALFPHTNVEEDQMIMHKCAKFMVGYNKDSIHGEGGATEEMEKATEGTIAFVPYTSIQEEQTIIHKCAKFLVNTKVPISISDPVLKVHEAHDLPSVEHQVEDTTDGSCNFVREPTILQPESAAMRNRHVTVDSELMLNLAAGNCQSGLCPDVGKGPGFRGFCLNRLEDSEGTDEGVSLQELLAPLKDLVAIFAATFSGDILWFLTSNNLPADLPVTVACHDYERCWSTSEKDRTASPYPQWPNLTIVYPPFPDICAFSSKSKQGLRRGIGCHHPKLFLLRFQHKLRVVISSANLNQRQWLRTTNTVWWRDFPQLKIRNYHALFHSSGVSKGDSVPSSTAGDFGAQLAYFVSCLLVDVPAMAHWVVGLAQYDFSGAEASLVVSIPGVHGSLCSSVHQNSMENLELGTSSHSLPRKLLGIVSSTVVGITFRFCAAADPNGSRVRALAKLLNSIDPDEDGMIVVLLRRAKNVPADCNAVSVVVNVRRDSNSPSSSQDQCIQLGFLPRNMAKSVAPLCDGGLFAFIARIWPKEALSVASGFSDSYVRLNLYIYEGPRFHELSTVPPTSEQAIAVSGLLSMLQYALGLHRLEQVLSRYKWPNSAETDFIFGSSSIGTSLDAPFLAAFSAAAGHRAIASSASDDSDSQWGCWTAEHEAENPSIGVVFPTIDRAKAAKDGVLSHYGLLCFAEKTWERLKPAKLLHDAVPSSASRDGIPMHSKVAIRRFQHHPSEASFGWVYCGSHNFSPAAWGRPLARAPANTIPVVGTALHISNYELGLIFVEPPPRSDLSSDTNDSNSQVQVSKPVKGSEVIGLDRFQLPFVMPPPRYQASDQPATGRAMYGILLELQNQCNTLEEVVDLEERLVEGEVESGESEHIEDAEMVGKVEDLTVGQIKASQSEQQYAEALWSQMI</sequence>